<dbReference type="GO" id="GO:0016757">
    <property type="term" value="F:glycosyltransferase activity"/>
    <property type="evidence" value="ECO:0007669"/>
    <property type="project" value="InterPro"/>
</dbReference>
<dbReference type="PANTHER" id="PTHR45947:SF13">
    <property type="entry name" value="TRANSFERASE"/>
    <property type="match status" value="1"/>
</dbReference>
<feature type="domain" description="Glycosyl transferase family 1" evidence="1">
    <location>
        <begin position="205"/>
        <end position="358"/>
    </location>
</feature>
<evidence type="ECO:0000313" key="4">
    <source>
        <dbReference type="Proteomes" id="UP000488299"/>
    </source>
</evidence>
<dbReference type="InterPro" id="IPR001296">
    <property type="entry name" value="Glyco_trans_1"/>
</dbReference>
<protein>
    <submittedName>
        <fullName evidence="3">Glycosyltransferase</fullName>
    </submittedName>
</protein>
<sequence>MKVLIVHNILWAHYKAAVFQALHARSASADVQIKVLQIARNERSRAGWETTAADAPVYQYDYELLFDRFVEEVSVGERTRALLSRMRQFRPDVLYLTGYYDPAQLALLAYAKLTGVPVVMQMESTAADHGRGGPKEALKRTILRLCDGFFCFGSLQAQYLMELGVPARKILLRKTAVDNDVLLRVYNEVRPNRTAKLTQMGLPPRNFVFVGRLIEPKNLPALLDSFAQACQQVDNSSWGLVFLGDGPLQSALERQAQALGLTERVRFLPAAPWYEVPQTLALADVLVLPSRSEPWGLVVNEAMVCGMPVLVSNRCGCVGDLVRHGENGFLFDPDQPGQLTELLLEIMQLSDAERARLGSVSEEMIKPWSVGAVADEMLAGFLRLGH</sequence>
<dbReference type="PANTHER" id="PTHR45947">
    <property type="entry name" value="SULFOQUINOVOSYL TRANSFERASE SQD2"/>
    <property type="match status" value="1"/>
</dbReference>
<dbReference type="InterPro" id="IPR028098">
    <property type="entry name" value="Glyco_trans_4-like_N"/>
</dbReference>
<dbReference type="InterPro" id="IPR050194">
    <property type="entry name" value="Glycosyltransferase_grp1"/>
</dbReference>
<organism evidence="3 4">
    <name type="scientific">Rudanella paleaurantiibacter</name>
    <dbReference type="NCBI Taxonomy" id="2614655"/>
    <lineage>
        <taxon>Bacteria</taxon>
        <taxon>Pseudomonadati</taxon>
        <taxon>Bacteroidota</taxon>
        <taxon>Cytophagia</taxon>
        <taxon>Cytophagales</taxon>
        <taxon>Cytophagaceae</taxon>
        <taxon>Rudanella</taxon>
    </lineage>
</organism>
<dbReference type="AlphaFoldDB" id="A0A7J5TYD1"/>
<keyword evidence="4" id="KW-1185">Reference proteome</keyword>
<keyword evidence="3" id="KW-0808">Transferase</keyword>
<dbReference type="Proteomes" id="UP000488299">
    <property type="component" value="Unassembled WGS sequence"/>
</dbReference>
<proteinExistence type="predicted"/>
<reference evidence="3 4" key="1">
    <citation type="submission" date="2019-10" db="EMBL/GenBank/DDBJ databases">
        <title>Rudanella paleaurantiibacter sp. nov., isolated from sludge.</title>
        <authorList>
            <person name="Xu S.Q."/>
        </authorList>
    </citation>
    <scope>NUCLEOTIDE SEQUENCE [LARGE SCALE GENOMIC DNA]</scope>
    <source>
        <strain evidence="3 4">HX-22-17</strain>
    </source>
</reference>
<comment type="caution">
    <text evidence="3">The sequence shown here is derived from an EMBL/GenBank/DDBJ whole genome shotgun (WGS) entry which is preliminary data.</text>
</comment>
<dbReference type="SUPFAM" id="SSF53756">
    <property type="entry name" value="UDP-Glycosyltransferase/glycogen phosphorylase"/>
    <property type="match status" value="1"/>
</dbReference>
<dbReference type="Gene3D" id="3.40.50.2000">
    <property type="entry name" value="Glycogen Phosphorylase B"/>
    <property type="match status" value="2"/>
</dbReference>
<accession>A0A7J5TYD1</accession>
<evidence type="ECO:0000313" key="3">
    <source>
        <dbReference type="EMBL" id="KAB7730159.1"/>
    </source>
</evidence>
<gene>
    <name evidence="3" type="ORF">F5984_13335</name>
</gene>
<feature type="domain" description="Glycosyltransferase subfamily 4-like N-terminal" evidence="2">
    <location>
        <begin position="30"/>
        <end position="171"/>
    </location>
</feature>
<dbReference type="EMBL" id="WELI01000005">
    <property type="protein sequence ID" value="KAB7730159.1"/>
    <property type="molecule type" value="Genomic_DNA"/>
</dbReference>
<evidence type="ECO:0000259" key="1">
    <source>
        <dbReference type="Pfam" id="PF00534"/>
    </source>
</evidence>
<dbReference type="Pfam" id="PF13579">
    <property type="entry name" value="Glyco_trans_4_4"/>
    <property type="match status" value="1"/>
</dbReference>
<dbReference type="Pfam" id="PF00534">
    <property type="entry name" value="Glycos_transf_1"/>
    <property type="match status" value="1"/>
</dbReference>
<evidence type="ECO:0000259" key="2">
    <source>
        <dbReference type="Pfam" id="PF13579"/>
    </source>
</evidence>
<name>A0A7J5TYD1_9BACT</name>
<dbReference type="RefSeq" id="WP_152124764.1">
    <property type="nucleotide sequence ID" value="NZ_WELI01000005.1"/>
</dbReference>